<dbReference type="SMART" id="SM00060">
    <property type="entry name" value="FN3"/>
    <property type="match status" value="1"/>
</dbReference>
<proteinExistence type="predicted"/>
<evidence type="ECO:0000313" key="3">
    <source>
        <dbReference type="EMBL" id="OGG21118.1"/>
    </source>
</evidence>
<dbReference type="PROSITE" id="PS50853">
    <property type="entry name" value="FN3"/>
    <property type="match status" value="1"/>
</dbReference>
<dbReference type="STRING" id="1798384.A3D03_05725"/>
<dbReference type="InterPro" id="IPR003961">
    <property type="entry name" value="FN3_dom"/>
</dbReference>
<dbReference type="InterPro" id="IPR036116">
    <property type="entry name" value="FN3_sf"/>
</dbReference>
<dbReference type="InterPro" id="IPR013783">
    <property type="entry name" value="Ig-like_fold"/>
</dbReference>
<dbReference type="SUPFAM" id="SSF49265">
    <property type="entry name" value="Fibronectin type III"/>
    <property type="match status" value="1"/>
</dbReference>
<gene>
    <name evidence="3" type="ORF">A3D03_05725</name>
</gene>
<sequence length="466" mass="50432">MYRKQKRIPTIVALLILFSGIGSAVYFDQSSKTFFSKAKQTADPLEVHFTNITQSSMTVSWLTAKAVTGIIEVTSPGQNKHTFLDDLDSDNVSRVHTTHYINLQNLTENTLYQIKIISGNGCENSMSCPVYQQKTSVKMDAGSVLPPAHGTIKSGDGNTVERAVVYLLVGKSLPLSTRTDSLGNYVIPLNNLRSQDLLSRPEIADNDIVQINAFLSPEEKTDAVIDVKSIRQNLTIPEMNLGNSYNFIDLISKKDQLSKSNQLNILGVQNPLIQATTAPANITQGGIDFIFPKKDEDTTSDNRPRIKGTAPPNTQLLIIVNSYPQKGQITVGPSGSWTWRPPQNLPPGVHHVSIQGYDQNGNNINIIRRFIVLKSGEQVLGESTPSASLTPNPTETPVVTPIVSPTISQVSPTPTLVSPSSTPPPTAAYPSSTPSVTPPPTGNTNLTLYLIGASGFLLLVGLKLLI</sequence>
<evidence type="ECO:0000313" key="4">
    <source>
        <dbReference type="Proteomes" id="UP000177092"/>
    </source>
</evidence>
<feature type="region of interest" description="Disordered" evidence="1">
    <location>
        <begin position="407"/>
        <end position="439"/>
    </location>
</feature>
<reference evidence="3 4" key="1">
    <citation type="journal article" date="2016" name="Nat. Commun.">
        <title>Thousands of microbial genomes shed light on interconnected biogeochemical processes in an aquifer system.</title>
        <authorList>
            <person name="Anantharaman K."/>
            <person name="Brown C.T."/>
            <person name="Hug L.A."/>
            <person name="Sharon I."/>
            <person name="Castelle C.J."/>
            <person name="Probst A.J."/>
            <person name="Thomas B.C."/>
            <person name="Singh A."/>
            <person name="Wilkins M.J."/>
            <person name="Karaoz U."/>
            <person name="Brodie E.L."/>
            <person name="Williams K.H."/>
            <person name="Hubbard S.S."/>
            <person name="Banfield J.F."/>
        </authorList>
    </citation>
    <scope>NUCLEOTIDE SEQUENCE [LARGE SCALE GENOMIC DNA]</scope>
</reference>
<dbReference type="Pfam" id="PF00041">
    <property type="entry name" value="fn3"/>
    <property type="match status" value="1"/>
</dbReference>
<dbReference type="EMBL" id="MFJN01000028">
    <property type="protein sequence ID" value="OGG21118.1"/>
    <property type="molecule type" value="Genomic_DNA"/>
</dbReference>
<dbReference type="AlphaFoldDB" id="A0A1F6A8S7"/>
<name>A0A1F6A8S7_9BACT</name>
<dbReference type="Pfam" id="PF19077">
    <property type="entry name" value="Big_13"/>
    <property type="match status" value="1"/>
</dbReference>
<dbReference type="Gene3D" id="2.60.40.10">
    <property type="entry name" value="Immunoglobulins"/>
    <property type="match status" value="2"/>
</dbReference>
<evidence type="ECO:0000259" key="2">
    <source>
        <dbReference type="PROSITE" id="PS50853"/>
    </source>
</evidence>
<protein>
    <recommendedName>
        <fullName evidence="2">Fibronectin type-III domain-containing protein</fullName>
    </recommendedName>
</protein>
<feature type="domain" description="Fibronectin type-III" evidence="2">
    <location>
        <begin position="43"/>
        <end position="138"/>
    </location>
</feature>
<dbReference type="Proteomes" id="UP000177092">
    <property type="component" value="Unassembled WGS sequence"/>
</dbReference>
<dbReference type="CDD" id="cd00063">
    <property type="entry name" value="FN3"/>
    <property type="match status" value="1"/>
</dbReference>
<accession>A0A1F6A8S7</accession>
<dbReference type="InterPro" id="IPR044016">
    <property type="entry name" value="Big_13"/>
</dbReference>
<organism evidence="3 4">
    <name type="scientific">Candidatus Gottesmanbacteria bacterium RIFCSPHIGHO2_02_FULL_40_13</name>
    <dbReference type="NCBI Taxonomy" id="1798384"/>
    <lineage>
        <taxon>Bacteria</taxon>
        <taxon>Candidatus Gottesmaniibacteriota</taxon>
    </lineage>
</organism>
<comment type="caution">
    <text evidence="3">The sequence shown here is derived from an EMBL/GenBank/DDBJ whole genome shotgun (WGS) entry which is preliminary data.</text>
</comment>
<feature type="compositionally biased region" description="Low complexity" evidence="1">
    <location>
        <begin position="407"/>
        <end position="420"/>
    </location>
</feature>
<evidence type="ECO:0000256" key="1">
    <source>
        <dbReference type="SAM" id="MobiDB-lite"/>
    </source>
</evidence>